<feature type="region of interest" description="Disordered" evidence="1">
    <location>
        <begin position="1"/>
        <end position="66"/>
    </location>
</feature>
<dbReference type="InterPro" id="IPR019593">
    <property type="entry name" value="Spore_coat_protein_Z/Y"/>
</dbReference>
<evidence type="ECO:0000313" key="3">
    <source>
        <dbReference type="Proteomes" id="UP000031014"/>
    </source>
</evidence>
<proteinExistence type="predicted"/>
<organism evidence="2 3">
    <name type="scientific">Mesobacillus selenatarsenatis (strain DSM 18680 / JCM 14380 / FERM P-15431 / SF-1)</name>
    <dbReference type="NCBI Taxonomy" id="1321606"/>
    <lineage>
        <taxon>Bacteria</taxon>
        <taxon>Bacillati</taxon>
        <taxon>Bacillota</taxon>
        <taxon>Bacilli</taxon>
        <taxon>Bacillales</taxon>
        <taxon>Bacillaceae</taxon>
        <taxon>Mesobacillus</taxon>
    </lineage>
</organism>
<dbReference type="RefSeq" id="WP_052442152.1">
    <property type="nucleotide sequence ID" value="NZ_BASE01000044.1"/>
</dbReference>
<protein>
    <submittedName>
        <fullName evidence="2">Spore coat protein Z</fullName>
    </submittedName>
</protein>
<dbReference type="STRING" id="1321606.SAMD00020551_2157"/>
<dbReference type="OrthoDB" id="1655185at2"/>
<evidence type="ECO:0000256" key="1">
    <source>
        <dbReference type="SAM" id="MobiDB-lite"/>
    </source>
</evidence>
<evidence type="ECO:0000313" key="2">
    <source>
        <dbReference type="EMBL" id="GAM14010.1"/>
    </source>
</evidence>
<dbReference type="EMBL" id="BASE01000044">
    <property type="protein sequence ID" value="GAM14010.1"/>
    <property type="molecule type" value="Genomic_DNA"/>
</dbReference>
<sequence>MNYYYKDDHRPDDDYTHKKEKPKHRDRDKHKDWDDHKDWDGHKDRDDHKDWNDHKDWDDHKDWNDHKDWDKRKERDKHKERKKHKDWDDDFHDCGCNKGHHDEKHSDKCICKKVREINEAQHKVNQRKHGCDVSCDRSIKELLNQCKQSSFDTIPFKLLCGCTKGDCETFVGTGVVKIDGCFFDIKSSFFRVVDFVKGSDCCAILELLCPERCEGKHHGIEGFTRTGACFEVDLKDFVGITCFPPVKVKKMDPKKMLCSRR</sequence>
<keyword evidence="3" id="KW-1185">Reference proteome</keyword>
<keyword evidence="2" id="KW-0946">Virion</keyword>
<dbReference type="Proteomes" id="UP000031014">
    <property type="component" value="Unassembled WGS sequence"/>
</dbReference>
<gene>
    <name evidence="2" type="ORF">SAMD00020551_2157</name>
</gene>
<name>A0A0A8X200_MESS1</name>
<comment type="caution">
    <text evidence="2">The sequence shown here is derived from an EMBL/GenBank/DDBJ whole genome shotgun (WGS) entry which is preliminary data.</text>
</comment>
<dbReference type="Pfam" id="PF10612">
    <property type="entry name" value="Spore-coat_CotZ"/>
    <property type="match status" value="1"/>
</dbReference>
<dbReference type="AlphaFoldDB" id="A0A0A8X200"/>
<keyword evidence="2" id="KW-0167">Capsid protein</keyword>
<accession>A0A0A8X200</accession>
<reference evidence="2 3" key="1">
    <citation type="submission" date="2013-06" db="EMBL/GenBank/DDBJ databases">
        <title>Whole genome shotgun sequence of Bacillus selenatarsenatis SF-1.</title>
        <authorList>
            <person name="Kuroda M."/>
            <person name="Sei K."/>
            <person name="Yamashita M."/>
            <person name="Ike M."/>
        </authorList>
    </citation>
    <scope>NUCLEOTIDE SEQUENCE [LARGE SCALE GENOMIC DNA]</scope>
    <source>
        <strain evidence="2 3">SF-1</strain>
    </source>
</reference>